<evidence type="ECO:0000259" key="6">
    <source>
        <dbReference type="PROSITE" id="PS50942"/>
    </source>
</evidence>
<evidence type="ECO:0000256" key="4">
    <source>
        <dbReference type="ARBA" id="ARBA00023329"/>
    </source>
</evidence>
<evidence type="ECO:0000313" key="7">
    <source>
        <dbReference type="EMBL" id="ELR22553.1"/>
    </source>
</evidence>
<dbReference type="AlphaFoldDB" id="L8HCS9"/>
<evidence type="ECO:0000256" key="5">
    <source>
        <dbReference type="SAM" id="MobiDB-lite"/>
    </source>
</evidence>
<dbReference type="InterPro" id="IPR039273">
    <property type="entry name" value="TEPSIN"/>
</dbReference>
<protein>
    <submittedName>
        <fullName evidence="7">Ehepsin, putative</fullName>
    </submittedName>
</protein>
<sequence>MFSSSSSTRGLVDKATADDDAPTPGYLYNDLAKATFKSLKDCQVVEDQLLTRLTKSVPPAVKLKCLRVAKHCVLKGEISFKRDLQRRLGPIRACLECRGPPDPIHGDALYRQIRDEAQELMNAIFDTEDKARPRMEGTEGAGAPALASPGAPRTMGGFGGHHPESDSSSSSSSTSSASARISELFSSFKGSSSSPSSGGGGTASLSHRHVAGLGQGGDASFSRQPGAFPSAEAIEGGGDGRKYMAGMGNTDYDPHRHAPTKREEGLVAKLMRAGDAMVGGGPAAPTSNLSRGAFQGSYHSPALPRPASSSSGGSPGGYVPGVSPTVAASGSSSEGHAADGEGLAGVVSENIWERSDREWRATEASSPERAGSHADRPRDAIGTRSGGDGDDGEEEKGGDEYVQQLVNEIALPGGVRVAPPASVLAQFCLRCESLSDQQRVAAYRLLHAKLLDHQSPPVQQRALHVVAGLVKRRVAGANAFFASHDQPLRALAASPVPAARTKAAEIVEVLRVPTAAGGRAPSADHWIHDEDDAGGDSGGGGGWGWLQEEGARDEPLVRPPAATSSPTSSLFVGLSVNDDDSTGHDHHRHHHYHHHHEQQQQQAAAGGRASLLGDDPFDAFLAPLAATHAEVAPPHSPLGGGGGGGGSGQASLVEHQLHGLSLGGYPLLPSTSSPSAGTSFASPPALSPAPASSGAGRTPSSAAHPLSLLSYPTPSTTTTTAAAATVGLFLA</sequence>
<dbReference type="Pfam" id="PF01417">
    <property type="entry name" value="ENTH"/>
    <property type="match status" value="1"/>
</dbReference>
<dbReference type="InterPro" id="IPR008942">
    <property type="entry name" value="ENTH_VHS"/>
</dbReference>
<dbReference type="GeneID" id="14923497"/>
<dbReference type="PANTHER" id="PTHR21514">
    <property type="entry name" value="AP-4 COMPLEX ACCESSORY SUBUNIT TEPSIN"/>
    <property type="match status" value="1"/>
</dbReference>
<feature type="compositionally biased region" description="Gly residues" evidence="5">
    <location>
        <begin position="535"/>
        <end position="544"/>
    </location>
</feature>
<feature type="compositionally biased region" description="Basic and acidic residues" evidence="5">
    <location>
        <begin position="370"/>
        <end position="381"/>
    </location>
</feature>
<dbReference type="Gene3D" id="1.25.40.90">
    <property type="match status" value="1"/>
</dbReference>
<feature type="region of interest" description="Disordered" evidence="5">
    <location>
        <begin position="128"/>
        <end position="259"/>
    </location>
</feature>
<dbReference type="OrthoDB" id="118154at2759"/>
<feature type="compositionally biased region" description="Gly residues" evidence="5">
    <location>
        <begin position="638"/>
        <end position="648"/>
    </location>
</feature>
<comment type="subcellular location">
    <subcellularLocation>
        <location evidence="1">Cytoplasmic vesicle</location>
    </subcellularLocation>
    <subcellularLocation>
        <location evidence="2">Golgi apparatus</location>
        <location evidence="2">trans-Golgi network</location>
    </subcellularLocation>
</comment>
<feature type="compositionally biased region" description="Low complexity" evidence="5">
    <location>
        <begin position="559"/>
        <end position="569"/>
    </location>
</feature>
<evidence type="ECO:0000256" key="1">
    <source>
        <dbReference type="ARBA" id="ARBA00004541"/>
    </source>
</evidence>
<feature type="compositionally biased region" description="Basic and acidic residues" evidence="5">
    <location>
        <begin position="351"/>
        <end position="361"/>
    </location>
</feature>
<dbReference type="KEGG" id="acan:ACA1_142560"/>
<feature type="compositionally biased region" description="Low complexity" evidence="5">
    <location>
        <begin position="186"/>
        <end position="196"/>
    </location>
</feature>
<dbReference type="EMBL" id="KB007883">
    <property type="protein sequence ID" value="ELR22553.1"/>
    <property type="molecule type" value="Genomic_DNA"/>
</dbReference>
<evidence type="ECO:0000313" key="8">
    <source>
        <dbReference type="Proteomes" id="UP000011083"/>
    </source>
</evidence>
<dbReference type="STRING" id="1257118.L8HCS9"/>
<feature type="region of interest" description="Disordered" evidence="5">
    <location>
        <begin position="672"/>
        <end position="701"/>
    </location>
</feature>
<feature type="compositionally biased region" description="Acidic residues" evidence="5">
    <location>
        <begin position="388"/>
        <end position="397"/>
    </location>
</feature>
<dbReference type="GO" id="GO:0031410">
    <property type="term" value="C:cytoplasmic vesicle"/>
    <property type="evidence" value="ECO:0007669"/>
    <property type="project" value="UniProtKB-SubCell"/>
</dbReference>
<dbReference type="PANTHER" id="PTHR21514:SF0">
    <property type="entry name" value="AP-4 COMPLEX ACCESSORY SUBUNIT TEPSIN"/>
    <property type="match status" value="1"/>
</dbReference>
<dbReference type="GO" id="GO:0032588">
    <property type="term" value="C:trans-Golgi network membrane"/>
    <property type="evidence" value="ECO:0007669"/>
    <property type="project" value="TreeGrafter"/>
</dbReference>
<dbReference type="RefSeq" id="XP_004349641.1">
    <property type="nucleotide sequence ID" value="XM_004349591.1"/>
</dbReference>
<dbReference type="CDD" id="cd03572">
    <property type="entry name" value="ENTH_like_Tepsin"/>
    <property type="match status" value="1"/>
</dbReference>
<dbReference type="InterPro" id="IPR013809">
    <property type="entry name" value="ENTH"/>
</dbReference>
<feature type="compositionally biased region" description="Low complexity" evidence="5">
    <location>
        <begin position="320"/>
        <end position="335"/>
    </location>
</feature>
<feature type="region of interest" description="Disordered" evidence="5">
    <location>
        <begin position="517"/>
        <end position="611"/>
    </location>
</feature>
<keyword evidence="3" id="KW-0333">Golgi apparatus</keyword>
<feature type="compositionally biased region" description="Basic and acidic residues" evidence="5">
    <location>
        <begin position="128"/>
        <end position="137"/>
    </location>
</feature>
<feature type="region of interest" description="Disordered" evidence="5">
    <location>
        <begin position="631"/>
        <end position="651"/>
    </location>
</feature>
<name>L8HCS9_ACACF</name>
<gene>
    <name evidence="7" type="ORF">ACA1_142560</name>
</gene>
<feature type="region of interest" description="Disordered" evidence="5">
    <location>
        <begin position="278"/>
        <end position="398"/>
    </location>
</feature>
<feature type="compositionally biased region" description="Basic residues" evidence="5">
    <location>
        <begin position="585"/>
        <end position="596"/>
    </location>
</feature>
<dbReference type="PROSITE" id="PS50942">
    <property type="entry name" value="ENTH"/>
    <property type="match status" value="1"/>
</dbReference>
<feature type="domain" description="ENTH" evidence="6">
    <location>
        <begin position="1"/>
        <end position="134"/>
    </location>
</feature>
<keyword evidence="8" id="KW-1185">Reference proteome</keyword>
<keyword evidence="4" id="KW-0968">Cytoplasmic vesicle</keyword>
<dbReference type="VEuPathDB" id="AmoebaDB:ACA1_142560"/>
<evidence type="ECO:0000256" key="2">
    <source>
        <dbReference type="ARBA" id="ARBA00004601"/>
    </source>
</evidence>
<evidence type="ECO:0000256" key="3">
    <source>
        <dbReference type="ARBA" id="ARBA00023034"/>
    </source>
</evidence>
<accession>L8HCS9</accession>
<reference evidence="7 8" key="1">
    <citation type="journal article" date="2013" name="Genome Biol.">
        <title>Genome of Acanthamoeba castellanii highlights extensive lateral gene transfer and early evolution of tyrosine kinase signaling.</title>
        <authorList>
            <person name="Clarke M."/>
            <person name="Lohan A.J."/>
            <person name="Liu B."/>
            <person name="Lagkouvardos I."/>
            <person name="Roy S."/>
            <person name="Zafar N."/>
            <person name="Bertelli C."/>
            <person name="Schilde C."/>
            <person name="Kianianmomeni A."/>
            <person name="Burglin T.R."/>
            <person name="Frech C."/>
            <person name="Turcotte B."/>
            <person name="Kopec K.O."/>
            <person name="Synnott J.M."/>
            <person name="Choo C."/>
            <person name="Paponov I."/>
            <person name="Finkler A."/>
            <person name="Soon Heng Tan C."/>
            <person name="Hutchins A.P."/>
            <person name="Weinmeier T."/>
            <person name="Rattei T."/>
            <person name="Chu J.S."/>
            <person name="Gimenez G."/>
            <person name="Irimia M."/>
            <person name="Rigden D.J."/>
            <person name="Fitzpatrick D.A."/>
            <person name="Lorenzo-Morales J."/>
            <person name="Bateman A."/>
            <person name="Chiu C.H."/>
            <person name="Tang P."/>
            <person name="Hegemann P."/>
            <person name="Fromm H."/>
            <person name="Raoult D."/>
            <person name="Greub G."/>
            <person name="Miranda-Saavedra D."/>
            <person name="Chen N."/>
            <person name="Nash P."/>
            <person name="Ginger M.L."/>
            <person name="Horn M."/>
            <person name="Schaap P."/>
            <person name="Caler L."/>
            <person name="Loftus B."/>
        </authorList>
    </citation>
    <scope>NUCLEOTIDE SEQUENCE [LARGE SCALE GENOMIC DNA]</scope>
    <source>
        <strain evidence="7 8">Neff</strain>
    </source>
</reference>
<proteinExistence type="predicted"/>
<feature type="compositionally biased region" description="Low complexity" evidence="5">
    <location>
        <begin position="166"/>
        <end position="178"/>
    </location>
</feature>
<dbReference type="InterPro" id="IPR035802">
    <property type="entry name" value="ENTH/VHS_tepsin"/>
</dbReference>
<feature type="compositionally biased region" description="Low complexity" evidence="5">
    <location>
        <begin position="141"/>
        <end position="152"/>
    </location>
</feature>
<dbReference type="Proteomes" id="UP000011083">
    <property type="component" value="Unassembled WGS sequence"/>
</dbReference>
<dbReference type="SUPFAM" id="SSF48464">
    <property type="entry name" value="ENTH/VHS domain"/>
    <property type="match status" value="1"/>
</dbReference>
<organism evidence="7 8">
    <name type="scientific">Acanthamoeba castellanii (strain ATCC 30010 / Neff)</name>
    <dbReference type="NCBI Taxonomy" id="1257118"/>
    <lineage>
        <taxon>Eukaryota</taxon>
        <taxon>Amoebozoa</taxon>
        <taxon>Discosea</taxon>
        <taxon>Longamoebia</taxon>
        <taxon>Centramoebida</taxon>
        <taxon>Acanthamoebidae</taxon>
        <taxon>Acanthamoeba</taxon>
    </lineage>
</organism>
<feature type="compositionally biased region" description="Low complexity" evidence="5">
    <location>
        <begin position="300"/>
        <end position="312"/>
    </location>
</feature>